<evidence type="ECO:0000256" key="1">
    <source>
        <dbReference type="ARBA" id="ARBA00022737"/>
    </source>
</evidence>
<feature type="domain" description="WSC" evidence="4">
    <location>
        <begin position="36"/>
        <end position="128"/>
    </location>
</feature>
<reference evidence="5" key="1">
    <citation type="journal article" date="2023" name="Mol. Phylogenet. Evol.">
        <title>Genome-scale phylogeny and comparative genomics of the fungal order Sordariales.</title>
        <authorList>
            <person name="Hensen N."/>
            <person name="Bonometti L."/>
            <person name="Westerberg I."/>
            <person name="Brannstrom I.O."/>
            <person name="Guillou S."/>
            <person name="Cros-Aarteil S."/>
            <person name="Calhoun S."/>
            <person name="Haridas S."/>
            <person name="Kuo A."/>
            <person name="Mondo S."/>
            <person name="Pangilinan J."/>
            <person name="Riley R."/>
            <person name="LaButti K."/>
            <person name="Andreopoulos B."/>
            <person name="Lipzen A."/>
            <person name="Chen C."/>
            <person name="Yan M."/>
            <person name="Daum C."/>
            <person name="Ng V."/>
            <person name="Clum A."/>
            <person name="Steindorff A."/>
            <person name="Ohm R.A."/>
            <person name="Martin F."/>
            <person name="Silar P."/>
            <person name="Natvig D.O."/>
            <person name="Lalanne C."/>
            <person name="Gautier V."/>
            <person name="Ament-Velasquez S.L."/>
            <person name="Kruys A."/>
            <person name="Hutchinson M.I."/>
            <person name="Powell A.J."/>
            <person name="Barry K."/>
            <person name="Miller A.N."/>
            <person name="Grigoriev I.V."/>
            <person name="Debuchy R."/>
            <person name="Gladieux P."/>
            <person name="Hiltunen Thoren M."/>
            <person name="Johannesson H."/>
        </authorList>
    </citation>
    <scope>NUCLEOTIDE SEQUENCE</scope>
    <source>
        <strain evidence="5">CBS 232.78</strain>
    </source>
</reference>
<gene>
    <name evidence="5" type="ORF">B0H63DRAFT_263956</name>
</gene>
<dbReference type="InterPro" id="IPR002889">
    <property type="entry name" value="WSC_carb-bd"/>
</dbReference>
<proteinExistence type="predicted"/>
<dbReference type="Proteomes" id="UP001285441">
    <property type="component" value="Unassembled WGS sequence"/>
</dbReference>
<keyword evidence="1" id="KW-0677">Repeat</keyword>
<evidence type="ECO:0000256" key="3">
    <source>
        <dbReference type="SAM" id="SignalP"/>
    </source>
</evidence>
<comment type="caution">
    <text evidence="5">The sequence shown here is derived from an EMBL/GenBank/DDBJ whole genome shotgun (WGS) entry which is preliminary data.</text>
</comment>
<feature type="domain" description="WSC" evidence="4">
    <location>
        <begin position="140"/>
        <end position="236"/>
    </location>
</feature>
<dbReference type="EMBL" id="JAULSW010000007">
    <property type="protein sequence ID" value="KAK3375012.1"/>
    <property type="molecule type" value="Genomic_DNA"/>
</dbReference>
<dbReference type="SMART" id="SM00321">
    <property type="entry name" value="WSC"/>
    <property type="match status" value="2"/>
</dbReference>
<organism evidence="5 6">
    <name type="scientific">Podospora didyma</name>
    <dbReference type="NCBI Taxonomy" id="330526"/>
    <lineage>
        <taxon>Eukaryota</taxon>
        <taxon>Fungi</taxon>
        <taxon>Dikarya</taxon>
        <taxon>Ascomycota</taxon>
        <taxon>Pezizomycotina</taxon>
        <taxon>Sordariomycetes</taxon>
        <taxon>Sordariomycetidae</taxon>
        <taxon>Sordariales</taxon>
        <taxon>Podosporaceae</taxon>
        <taxon>Podospora</taxon>
    </lineage>
</organism>
<sequence>MAPFKPMAAALAVAALVSRVQATTVELPPCLDPFQPFVYSGCFQDTGSPHALTFRSNLDSQSMTIETCVAECKGNGYRYAGLEYYGVCFCGQTVSGTQLSEDKCNYPCTGNNTQTCGGSDIISVYQDPTYSPISEVTLEDYAPLGCWTDNSNLGKALTYRQDQVASGTLTTEGCLQACKDGGFPFAGTEYGGECYCGVVIGNDTYSAPSTDCSMPCNGNSAQTCGGPARLNLYVADELQSLQPCGYVPPVVSSSAPPVESSTPPPVESSTAPPVESSTPPPIKSSTTTTPLVVSSSTTPPASSSPTTPPASSSTPSSTSSTSSTPSSTSKSSSSSTSCTTTPKTSSTSSKPTSTSSKPSSTSCTTTPKTSSTASTKSSSTTKPPTTTPPTTTSKTTSSVCYSTTTAAPTCEYKCGKWCSSPLPDWDDVPGCKDGHSNCKLQVAACFKYAGFPDNLECFDYGSWCAGVSNYCGGVPKGGKCSKKEYIVKKQPKGYKPPTTTVITVPCKATSTAKTTTTSSSTTKVQPSPTNICKQPTNKQYGYGPDSPVADIDLPIVTCNDLSKDFSKYPFKLYNENQSSQCKSYPRNSCTNACADACKEQYDDCNDVYVQSCKGKRSTPNYFHWARDTVVKRTSGWTDSYNTAVNKCKQQYNDCLYVNRDSTGAGKCSSYGQGY</sequence>
<keyword evidence="6" id="KW-1185">Reference proteome</keyword>
<dbReference type="PANTHER" id="PTHR45964:SF5">
    <property type="entry name" value="WSCD FAMILY MEMBER CG9164"/>
    <property type="match status" value="1"/>
</dbReference>
<dbReference type="InterPro" id="IPR051589">
    <property type="entry name" value="Sialate-O-sulfotransferase"/>
</dbReference>
<name>A0AAE0N8R9_9PEZI</name>
<evidence type="ECO:0000256" key="2">
    <source>
        <dbReference type="SAM" id="MobiDB-lite"/>
    </source>
</evidence>
<evidence type="ECO:0000259" key="4">
    <source>
        <dbReference type="PROSITE" id="PS51212"/>
    </source>
</evidence>
<feature type="chain" id="PRO_5042274155" evidence="3">
    <location>
        <begin position="23"/>
        <end position="674"/>
    </location>
</feature>
<feature type="region of interest" description="Disordered" evidence="2">
    <location>
        <begin position="252"/>
        <end position="397"/>
    </location>
</feature>
<evidence type="ECO:0000313" key="6">
    <source>
        <dbReference type="Proteomes" id="UP001285441"/>
    </source>
</evidence>
<dbReference type="Pfam" id="PF01822">
    <property type="entry name" value="WSC"/>
    <property type="match status" value="2"/>
</dbReference>
<dbReference type="PROSITE" id="PS51212">
    <property type="entry name" value="WSC"/>
    <property type="match status" value="2"/>
</dbReference>
<evidence type="ECO:0000313" key="5">
    <source>
        <dbReference type="EMBL" id="KAK3375012.1"/>
    </source>
</evidence>
<dbReference type="PANTHER" id="PTHR45964">
    <property type="entry name" value="WSCD FAMILY MEMBER CG9164"/>
    <property type="match status" value="1"/>
</dbReference>
<dbReference type="AlphaFoldDB" id="A0AAE0N8R9"/>
<reference evidence="5" key="2">
    <citation type="submission" date="2023-06" db="EMBL/GenBank/DDBJ databases">
        <authorList>
            <consortium name="Lawrence Berkeley National Laboratory"/>
            <person name="Haridas S."/>
            <person name="Hensen N."/>
            <person name="Bonometti L."/>
            <person name="Westerberg I."/>
            <person name="Brannstrom I.O."/>
            <person name="Guillou S."/>
            <person name="Cros-Aarteil S."/>
            <person name="Calhoun S."/>
            <person name="Kuo A."/>
            <person name="Mondo S."/>
            <person name="Pangilinan J."/>
            <person name="Riley R."/>
            <person name="LaButti K."/>
            <person name="Andreopoulos B."/>
            <person name="Lipzen A."/>
            <person name="Chen C."/>
            <person name="Yanf M."/>
            <person name="Daum C."/>
            <person name="Ng V."/>
            <person name="Clum A."/>
            <person name="Steindorff A."/>
            <person name="Ohm R."/>
            <person name="Martin F."/>
            <person name="Silar P."/>
            <person name="Natvig D."/>
            <person name="Lalanne C."/>
            <person name="Gautier V."/>
            <person name="Ament-velasquez S.L."/>
            <person name="Kruys A."/>
            <person name="Hutchinson M.I."/>
            <person name="Powell A.J."/>
            <person name="Barry K."/>
            <person name="Miller A.N."/>
            <person name="Grigoriev I.V."/>
            <person name="Debuchy R."/>
            <person name="Gladieux P."/>
            <person name="Thoren M.H."/>
            <person name="Johannesson H."/>
        </authorList>
    </citation>
    <scope>NUCLEOTIDE SEQUENCE</scope>
    <source>
        <strain evidence="5">CBS 232.78</strain>
    </source>
</reference>
<feature type="signal peptide" evidence="3">
    <location>
        <begin position="1"/>
        <end position="22"/>
    </location>
</feature>
<accession>A0AAE0N8R9</accession>
<protein>
    <submittedName>
        <fullName evidence="5">WSC domain-containing protein</fullName>
    </submittedName>
</protein>
<keyword evidence="3" id="KW-0732">Signal</keyword>